<dbReference type="AlphaFoldDB" id="A0A814PAQ6"/>
<evidence type="ECO:0000313" key="1">
    <source>
        <dbReference type="EMBL" id="CAF1102146.1"/>
    </source>
</evidence>
<dbReference type="Proteomes" id="UP000663891">
    <property type="component" value="Unassembled WGS sequence"/>
</dbReference>
<protein>
    <recommendedName>
        <fullName evidence="3">T4 RNA ligase 1-like N-terminal domain-containing protein</fullName>
    </recommendedName>
</protein>
<dbReference type="OrthoDB" id="431332at2759"/>
<accession>A0A814PAQ6</accession>
<evidence type="ECO:0000313" key="2">
    <source>
        <dbReference type="Proteomes" id="UP000663891"/>
    </source>
</evidence>
<sequence length="402" mass="47988">MCDSILLPKIIANLEWSDARELLQTKYGLVIDETDKLFCAKYIHGSHLWTRGTEEQKTILTQNRGAVYEKMLPYRLVCLPFYKFWNYNEPNAITTNDNWTSYTAKMDGSFFKVYFFQNEWYVSSNSRIDIKQLRQKYIQCGKTNEQLWQEAALEAGFDYSKLNQRYAYFFERVHPDYKIVIQYEKPMLYHLGTRDMLTLEEIEIDIGIPKPRSLQFSQLNQCVEYVNQMSFMEGEGIVACDTRNYHRIKIKSPSYLIIHYGTVGVENENKTGQFCLSIWLQGEQQEYLNYFPKFIQEYNEIEKRIEESIIPQLINEFTKLYSSETKTFFDNLNKEYPSSGKPNQDRKRLIFTKLFQQNQGINWNQLDNEHKCTAVRNILRQRNIDNTRKFIFEKYLHLLITI</sequence>
<proteinExistence type="predicted"/>
<gene>
    <name evidence="1" type="ORF">VCS650_LOCUS20163</name>
</gene>
<comment type="caution">
    <text evidence="1">The sequence shown here is derived from an EMBL/GenBank/DDBJ whole genome shotgun (WGS) entry which is preliminary data.</text>
</comment>
<dbReference type="EMBL" id="CAJNON010000206">
    <property type="protein sequence ID" value="CAF1102146.1"/>
    <property type="molecule type" value="Genomic_DNA"/>
</dbReference>
<organism evidence="1 2">
    <name type="scientific">Adineta steineri</name>
    <dbReference type="NCBI Taxonomy" id="433720"/>
    <lineage>
        <taxon>Eukaryota</taxon>
        <taxon>Metazoa</taxon>
        <taxon>Spiralia</taxon>
        <taxon>Gnathifera</taxon>
        <taxon>Rotifera</taxon>
        <taxon>Eurotatoria</taxon>
        <taxon>Bdelloidea</taxon>
        <taxon>Adinetida</taxon>
        <taxon>Adinetidae</taxon>
        <taxon>Adineta</taxon>
    </lineage>
</organism>
<evidence type="ECO:0008006" key="3">
    <source>
        <dbReference type="Google" id="ProtNLM"/>
    </source>
</evidence>
<name>A0A814PAQ6_9BILA</name>
<reference evidence="1" key="1">
    <citation type="submission" date="2021-02" db="EMBL/GenBank/DDBJ databases">
        <authorList>
            <person name="Nowell W R."/>
        </authorList>
    </citation>
    <scope>NUCLEOTIDE SEQUENCE</scope>
</reference>